<evidence type="ECO:0000313" key="3">
    <source>
        <dbReference type="Proteomes" id="UP000011885"/>
    </source>
</evidence>
<comment type="caution">
    <text evidence="2">The sequence shown here is derived from an EMBL/GenBank/DDBJ whole genome shotgun (WGS) entry which is preliminary data.</text>
</comment>
<gene>
    <name evidence="2" type="ORF">RSSM_01364</name>
</gene>
<reference evidence="2 3" key="1">
    <citation type="journal article" date="2013" name="Mar. Genomics">
        <title>Expression of sulfatases in Rhodopirellula baltica and the diversity of sulfatases in the genus Rhodopirellula.</title>
        <authorList>
            <person name="Wegner C.E."/>
            <person name="Richter-Heitmann T."/>
            <person name="Klindworth A."/>
            <person name="Klockow C."/>
            <person name="Richter M."/>
            <person name="Achstetter T."/>
            <person name="Glockner F.O."/>
            <person name="Harder J."/>
        </authorList>
    </citation>
    <scope>NUCLEOTIDE SEQUENCE [LARGE SCALE GENOMIC DNA]</scope>
    <source>
        <strain evidence="2 3">SM41</strain>
    </source>
</reference>
<dbReference type="RefSeq" id="WP_008675712.1">
    <property type="nucleotide sequence ID" value="NZ_ANOH01000105.1"/>
</dbReference>
<feature type="region of interest" description="Disordered" evidence="1">
    <location>
        <begin position="77"/>
        <end position="98"/>
    </location>
</feature>
<dbReference type="PATRIC" id="fig|1263870.3.peg.1465"/>
<dbReference type="EMBL" id="ANOH01000105">
    <property type="protein sequence ID" value="EMI57202.1"/>
    <property type="molecule type" value="Genomic_DNA"/>
</dbReference>
<organism evidence="2 3">
    <name type="scientific">Rhodopirellula sallentina SM41</name>
    <dbReference type="NCBI Taxonomy" id="1263870"/>
    <lineage>
        <taxon>Bacteria</taxon>
        <taxon>Pseudomonadati</taxon>
        <taxon>Planctomycetota</taxon>
        <taxon>Planctomycetia</taxon>
        <taxon>Pirellulales</taxon>
        <taxon>Pirellulaceae</taxon>
        <taxon>Rhodopirellula</taxon>
    </lineage>
</organism>
<keyword evidence="3" id="KW-1185">Reference proteome</keyword>
<evidence type="ECO:0000313" key="2">
    <source>
        <dbReference type="EMBL" id="EMI57202.1"/>
    </source>
</evidence>
<proteinExistence type="predicted"/>
<sequence length="310" mass="33902">MDGTTEPIIAVIGYPIAGNPTQFALETGFAAAQIDCRVMSVSLSPGRVAAALAGMDAMNFVAAWVAPTCRTSVERLRETDGDTAPCAEKTSSAPPKGSVAASLVTHRSHAGPAPFDVVVHERAGDDQPPWIRLSMKHVVWPRLAAQAFKKSHLPCRRLWWVGGKANSTPECVSQHQAALLEQVRATPNDFWDALSLECIEVVREPAQIRREDSEEDGVDVIVFSDSGDISQADWKMPSKCVVIDLNENWDPEYLIYWDRLKLDAAETSAVDCIRGADVHAACLSELTESLFDRNVEPEIFLDAIDEYLGV</sequence>
<name>M5U6W7_9BACT</name>
<protein>
    <submittedName>
        <fullName evidence="2">Shikimate 5-dehydrogenase</fullName>
    </submittedName>
</protein>
<dbReference type="AlphaFoldDB" id="M5U6W7"/>
<evidence type="ECO:0000256" key="1">
    <source>
        <dbReference type="SAM" id="MobiDB-lite"/>
    </source>
</evidence>
<dbReference type="Proteomes" id="UP000011885">
    <property type="component" value="Unassembled WGS sequence"/>
</dbReference>
<dbReference type="OrthoDB" id="9792692at2"/>
<accession>M5U6W7</accession>